<dbReference type="Proteomes" id="UP000001307">
    <property type="component" value="Unassembled WGS sequence"/>
</dbReference>
<dbReference type="InParanoid" id="E4X621"/>
<accession>E4X621</accession>
<feature type="region of interest" description="Disordered" evidence="1">
    <location>
        <begin position="29"/>
        <end position="53"/>
    </location>
</feature>
<protein>
    <submittedName>
        <fullName evidence="2">Uncharacterized protein</fullName>
    </submittedName>
</protein>
<evidence type="ECO:0000313" key="2">
    <source>
        <dbReference type="EMBL" id="CBY07603.1"/>
    </source>
</evidence>
<reference evidence="2" key="1">
    <citation type="journal article" date="2010" name="Science">
        <title>Plasticity of animal genome architecture unmasked by rapid evolution of a pelagic tunicate.</title>
        <authorList>
            <person name="Denoeud F."/>
            <person name="Henriet S."/>
            <person name="Mungpakdee S."/>
            <person name="Aury J.M."/>
            <person name="Da Silva C."/>
            <person name="Brinkmann H."/>
            <person name="Mikhaleva J."/>
            <person name="Olsen L.C."/>
            <person name="Jubin C."/>
            <person name="Canestro C."/>
            <person name="Bouquet J.M."/>
            <person name="Danks G."/>
            <person name="Poulain J."/>
            <person name="Campsteijn C."/>
            <person name="Adamski M."/>
            <person name="Cross I."/>
            <person name="Yadetie F."/>
            <person name="Muffato M."/>
            <person name="Louis A."/>
            <person name="Butcher S."/>
            <person name="Tsagkogeorga G."/>
            <person name="Konrad A."/>
            <person name="Singh S."/>
            <person name="Jensen M.F."/>
            <person name="Cong E.H."/>
            <person name="Eikeseth-Otteraa H."/>
            <person name="Noel B."/>
            <person name="Anthouard V."/>
            <person name="Porcel B.M."/>
            <person name="Kachouri-Lafond R."/>
            <person name="Nishino A."/>
            <person name="Ugolini M."/>
            <person name="Chourrout P."/>
            <person name="Nishida H."/>
            <person name="Aasland R."/>
            <person name="Huzurbazar S."/>
            <person name="Westhof E."/>
            <person name="Delsuc F."/>
            <person name="Lehrach H."/>
            <person name="Reinhardt R."/>
            <person name="Weissenbach J."/>
            <person name="Roy S.W."/>
            <person name="Artiguenave F."/>
            <person name="Postlethwait J.H."/>
            <person name="Manak J.R."/>
            <person name="Thompson E.M."/>
            <person name="Jaillon O."/>
            <person name="Du Pasquier L."/>
            <person name="Boudinot P."/>
            <person name="Liberles D.A."/>
            <person name="Volff J.N."/>
            <person name="Philippe H."/>
            <person name="Lenhard B."/>
            <person name="Roest Crollius H."/>
            <person name="Wincker P."/>
            <person name="Chourrout D."/>
        </authorList>
    </citation>
    <scope>NUCLEOTIDE SEQUENCE [LARGE SCALE GENOMIC DNA]</scope>
</reference>
<organism evidence="2">
    <name type="scientific">Oikopleura dioica</name>
    <name type="common">Tunicate</name>
    <dbReference type="NCBI Taxonomy" id="34765"/>
    <lineage>
        <taxon>Eukaryota</taxon>
        <taxon>Metazoa</taxon>
        <taxon>Chordata</taxon>
        <taxon>Tunicata</taxon>
        <taxon>Appendicularia</taxon>
        <taxon>Copelata</taxon>
        <taxon>Oikopleuridae</taxon>
        <taxon>Oikopleura</taxon>
    </lineage>
</organism>
<dbReference type="AlphaFoldDB" id="E4X621"/>
<gene>
    <name evidence="2" type="ORF">GSOID_T00002591001</name>
</gene>
<dbReference type="EMBL" id="FN653026">
    <property type="protein sequence ID" value="CBY07603.1"/>
    <property type="molecule type" value="Genomic_DNA"/>
</dbReference>
<name>E4X621_OIKDI</name>
<keyword evidence="3" id="KW-1185">Reference proteome</keyword>
<evidence type="ECO:0000313" key="3">
    <source>
        <dbReference type="Proteomes" id="UP000001307"/>
    </source>
</evidence>
<evidence type="ECO:0000256" key="1">
    <source>
        <dbReference type="SAM" id="MobiDB-lite"/>
    </source>
</evidence>
<sequence>MSRYVKSNKDGVVTTRDCLERAADGRRLIHNGSLGGRSRTNSRHQDVSKAVTTAQKQISVKKISKPRKIAKSSITTTQASKSEVHRNIQRVSRRPVLPEVIIIVISDSETEDDDVIYVGTF</sequence>
<proteinExistence type="predicted"/>